<dbReference type="EnsemblBacteria" id="AAR33649">
    <property type="protein sequence ID" value="AAR33649"/>
    <property type="gene ID" value="GSU0316"/>
</dbReference>
<feature type="domain" description="Roadblock/LAMTOR2" evidence="1">
    <location>
        <begin position="126"/>
        <end position="211"/>
    </location>
</feature>
<dbReference type="Pfam" id="PF14332">
    <property type="entry name" value="DUF4388"/>
    <property type="match status" value="1"/>
</dbReference>
<sequence>MAQEALCRKRHEGFNGSMVGVSLADLIQLKGTNRFSGCISVEFGGRCGVIFFQDGEIVHAEKGSCEGEEALQRIMRWPGGRFTAYPHLATDRHSIRKNRQHLLLDAHRAMDERHRHVDPKGERAEQTPLRERIRAIGMVSDAITLDFDGVPTDEKSPSADRLAAGACFLARLADRIGSRLGTGSPTSMVLEGTREHLFIYTGKHHLLAVAAGADHQPPMVEEAIRRAVQTA</sequence>
<dbReference type="InterPro" id="IPR004942">
    <property type="entry name" value="Roadblock/LAMTOR2_dom"/>
</dbReference>
<dbReference type="PANTHER" id="PTHR36304:SF4">
    <property type="entry name" value="DUF4388 DOMAIN-CONTAINING PROTEIN"/>
    <property type="match status" value="1"/>
</dbReference>
<evidence type="ECO:0000259" key="1">
    <source>
        <dbReference type="SMART" id="SM00960"/>
    </source>
</evidence>
<keyword evidence="3" id="KW-1185">Reference proteome</keyword>
<dbReference type="KEGG" id="gsu:GSU0316"/>
<dbReference type="AlphaFoldDB" id="Q74GD0"/>
<gene>
    <name evidence="2" type="ordered locus">GSU0316</name>
</gene>
<dbReference type="EMBL" id="AE017180">
    <property type="protein sequence ID" value="AAR33649.1"/>
    <property type="molecule type" value="Genomic_DNA"/>
</dbReference>
<dbReference type="SMR" id="Q74GD0"/>
<dbReference type="Proteomes" id="UP000000577">
    <property type="component" value="Chromosome"/>
</dbReference>
<evidence type="ECO:0000313" key="3">
    <source>
        <dbReference type="Proteomes" id="UP000000577"/>
    </source>
</evidence>
<accession>Q74GD0</accession>
<dbReference type="OrthoDB" id="5393715at2"/>
<dbReference type="InterPro" id="IPR025497">
    <property type="entry name" value="PatA-like_N"/>
</dbReference>
<dbReference type="eggNOG" id="COG0745">
    <property type="taxonomic scope" value="Bacteria"/>
</dbReference>
<protein>
    <submittedName>
        <fullName evidence="2">PATAN domain GTPase-activating protein, putative</fullName>
    </submittedName>
</protein>
<evidence type="ECO:0000313" key="2">
    <source>
        <dbReference type="EMBL" id="AAR33649.1"/>
    </source>
</evidence>
<dbReference type="RefSeq" id="WP_010940984.1">
    <property type="nucleotide sequence ID" value="NC_002939.5"/>
</dbReference>
<dbReference type="PANTHER" id="PTHR36304">
    <property type="entry name" value="DOMAIN GTPASE-ACTIVATING PROTEIN, PUTATIVE-RELATED-RELATED"/>
    <property type="match status" value="1"/>
</dbReference>
<dbReference type="SUPFAM" id="SSF103196">
    <property type="entry name" value="Roadblock/LC7 domain"/>
    <property type="match status" value="1"/>
</dbReference>
<dbReference type="InParanoid" id="Q74GD0"/>
<reference evidence="2 3" key="1">
    <citation type="journal article" date="2003" name="Science">
        <title>Genome of Geobacter sulfurreducens: metal reduction in subsurface environments.</title>
        <authorList>
            <person name="Methe B.A."/>
            <person name="Nelson K.E."/>
            <person name="Eisen J.A."/>
            <person name="Paulsen I.T."/>
            <person name="Nelson W."/>
            <person name="Heidelberg J.F."/>
            <person name="Wu D."/>
            <person name="Wu M."/>
            <person name="Ward N."/>
            <person name="Beanan M.J."/>
            <person name="Dodson R.J."/>
            <person name="Madupu R."/>
            <person name="Brinkac L.M."/>
            <person name="Daugherty S.C."/>
            <person name="DeBoy R.T."/>
            <person name="Durkin A.S."/>
            <person name="Gwinn M."/>
            <person name="Kolonay J.F."/>
            <person name="Sullivan S.A."/>
            <person name="Haft D.H."/>
            <person name="Selengut J."/>
            <person name="Davidsen T.M."/>
            <person name="Zafar N."/>
            <person name="White O."/>
            <person name="Tran B."/>
            <person name="Romero C."/>
            <person name="Forberger H.A."/>
            <person name="Weidman J."/>
            <person name="Khouri H."/>
            <person name="Feldblyum T.V."/>
            <person name="Utterback T.R."/>
            <person name="Van Aken S.E."/>
            <person name="Lovley D.R."/>
            <person name="Fraser C.M."/>
        </authorList>
    </citation>
    <scope>NUCLEOTIDE SEQUENCE [LARGE SCALE GENOMIC DNA]</scope>
    <source>
        <strain evidence="3">ATCC 51573 / DSM 12127 / PCA</strain>
    </source>
</reference>
<dbReference type="SMART" id="SM00960">
    <property type="entry name" value="Robl_LC7"/>
    <property type="match status" value="1"/>
</dbReference>
<dbReference type="HOGENOM" id="CLU_1141299_0_0_7"/>
<name>Q74GD0_GEOSL</name>
<dbReference type="STRING" id="243231.GSU0316"/>
<proteinExistence type="predicted"/>
<dbReference type="DNASU" id="2686846"/>
<reference evidence="2 3" key="2">
    <citation type="journal article" date="2012" name="BMC Genomics">
        <title>Comparative genomic analysis of Geobacter sulfurreducens KN400, a strain with enhanced capacity for extracellular electron transfer and electricity production.</title>
        <authorList>
            <person name="Butler J.E."/>
            <person name="Young N.D."/>
            <person name="Aklujkar M."/>
            <person name="Lovley D.R."/>
        </authorList>
    </citation>
    <scope>NUCLEOTIDE SEQUENCE [LARGE SCALE GENOMIC DNA]</scope>
    <source>
        <strain evidence="3">ATCC 51573 / DSM 12127 / PCA</strain>
    </source>
</reference>
<organism evidence="2 3">
    <name type="scientific">Geobacter sulfurreducens (strain ATCC 51573 / DSM 12127 / PCA)</name>
    <dbReference type="NCBI Taxonomy" id="243231"/>
    <lineage>
        <taxon>Bacteria</taxon>
        <taxon>Pseudomonadati</taxon>
        <taxon>Thermodesulfobacteriota</taxon>
        <taxon>Desulfuromonadia</taxon>
        <taxon>Geobacterales</taxon>
        <taxon>Geobacteraceae</taxon>
        <taxon>Geobacter</taxon>
    </lineage>
</organism>
<dbReference type="PATRIC" id="fig|243231.5.peg.313"/>
<dbReference type="Gene3D" id="3.30.450.30">
    <property type="entry name" value="Dynein light chain 2a, cytoplasmic"/>
    <property type="match status" value="1"/>
</dbReference>